<comment type="caution">
    <text evidence="2">The sequence shown here is derived from an EMBL/GenBank/DDBJ whole genome shotgun (WGS) entry which is preliminary data.</text>
</comment>
<keyword evidence="1" id="KW-1133">Transmembrane helix</keyword>
<keyword evidence="3" id="KW-1185">Reference proteome</keyword>
<name>A0AAN4ZPG0_9BILA</name>
<evidence type="ECO:0008006" key="4">
    <source>
        <dbReference type="Google" id="ProtNLM"/>
    </source>
</evidence>
<evidence type="ECO:0000313" key="2">
    <source>
        <dbReference type="EMBL" id="GMR40740.1"/>
    </source>
</evidence>
<feature type="transmembrane region" description="Helical" evidence="1">
    <location>
        <begin position="35"/>
        <end position="61"/>
    </location>
</feature>
<accession>A0AAN4ZPG0</accession>
<sequence length="99" mass="11440">MARHTRKMYMIAEDFPLVIYGSSLRYESENDGRSLVTIIIGVVIVPYSASYSFFVTLVVLIRQRIKQLGVARSAKTINMQRSLYILQILQFCTNKYRIA</sequence>
<keyword evidence="1" id="KW-0812">Transmembrane</keyword>
<evidence type="ECO:0000313" key="3">
    <source>
        <dbReference type="Proteomes" id="UP001328107"/>
    </source>
</evidence>
<gene>
    <name evidence="2" type="ORF">PMAYCL1PPCAC_10935</name>
</gene>
<reference evidence="3" key="1">
    <citation type="submission" date="2022-10" db="EMBL/GenBank/DDBJ databases">
        <title>Genome assembly of Pristionchus species.</title>
        <authorList>
            <person name="Yoshida K."/>
            <person name="Sommer R.J."/>
        </authorList>
    </citation>
    <scope>NUCLEOTIDE SEQUENCE [LARGE SCALE GENOMIC DNA]</scope>
    <source>
        <strain evidence="3">RS5460</strain>
    </source>
</reference>
<dbReference type="EMBL" id="BTRK01000003">
    <property type="protein sequence ID" value="GMR40740.1"/>
    <property type="molecule type" value="Genomic_DNA"/>
</dbReference>
<organism evidence="2 3">
    <name type="scientific">Pristionchus mayeri</name>
    <dbReference type="NCBI Taxonomy" id="1317129"/>
    <lineage>
        <taxon>Eukaryota</taxon>
        <taxon>Metazoa</taxon>
        <taxon>Ecdysozoa</taxon>
        <taxon>Nematoda</taxon>
        <taxon>Chromadorea</taxon>
        <taxon>Rhabditida</taxon>
        <taxon>Rhabditina</taxon>
        <taxon>Diplogasteromorpha</taxon>
        <taxon>Diplogasteroidea</taxon>
        <taxon>Neodiplogasteridae</taxon>
        <taxon>Pristionchus</taxon>
    </lineage>
</organism>
<dbReference type="AlphaFoldDB" id="A0AAN4ZPG0"/>
<keyword evidence="1" id="KW-0472">Membrane</keyword>
<feature type="non-terminal residue" evidence="2">
    <location>
        <position position="99"/>
    </location>
</feature>
<proteinExistence type="predicted"/>
<evidence type="ECO:0000256" key="1">
    <source>
        <dbReference type="SAM" id="Phobius"/>
    </source>
</evidence>
<protein>
    <recommendedName>
        <fullName evidence="4">G protein-coupled receptor</fullName>
    </recommendedName>
</protein>
<dbReference type="Proteomes" id="UP001328107">
    <property type="component" value="Unassembled WGS sequence"/>
</dbReference>